<dbReference type="Proteomes" id="UP001362999">
    <property type="component" value="Unassembled WGS sequence"/>
</dbReference>
<accession>A0AAW0CF46</accession>
<protein>
    <submittedName>
        <fullName evidence="2">Uncharacterized protein</fullName>
    </submittedName>
</protein>
<comment type="caution">
    <text evidence="2">The sequence shown here is derived from an EMBL/GenBank/DDBJ whole genome shotgun (WGS) entry which is preliminary data.</text>
</comment>
<feature type="compositionally biased region" description="Low complexity" evidence="1">
    <location>
        <begin position="80"/>
        <end position="96"/>
    </location>
</feature>
<name>A0AAW0CF46_9AGAR</name>
<feature type="region of interest" description="Disordered" evidence="1">
    <location>
        <begin position="65"/>
        <end position="116"/>
    </location>
</feature>
<proteinExistence type="predicted"/>
<evidence type="ECO:0000313" key="3">
    <source>
        <dbReference type="Proteomes" id="UP001362999"/>
    </source>
</evidence>
<sequence>MSHFLLQNKGQLLWNLSERAAANDVAENKLTEDVLNWTRVRKKATQRFLREIWGWDERGQSIVEKADGKGGDYNLRRFCPSTGSSNRSSNSDPSTTGGEDMKQDAHPLHIRAQVDSPVLKGVRKVRKIH</sequence>
<keyword evidence="3" id="KW-1185">Reference proteome</keyword>
<evidence type="ECO:0000313" key="2">
    <source>
        <dbReference type="EMBL" id="KAK7036829.1"/>
    </source>
</evidence>
<reference evidence="2 3" key="1">
    <citation type="journal article" date="2024" name="J Genomics">
        <title>Draft genome sequencing and assembly of Favolaschia claudopus CIRM-BRFM 2984 isolated from oak limbs.</title>
        <authorList>
            <person name="Navarro D."/>
            <person name="Drula E."/>
            <person name="Chaduli D."/>
            <person name="Cazenave R."/>
            <person name="Ahrendt S."/>
            <person name="Wang J."/>
            <person name="Lipzen A."/>
            <person name="Daum C."/>
            <person name="Barry K."/>
            <person name="Grigoriev I.V."/>
            <person name="Favel A."/>
            <person name="Rosso M.N."/>
            <person name="Martin F."/>
        </authorList>
    </citation>
    <scope>NUCLEOTIDE SEQUENCE [LARGE SCALE GENOMIC DNA]</scope>
    <source>
        <strain evidence="2 3">CIRM-BRFM 2984</strain>
    </source>
</reference>
<dbReference type="AlphaFoldDB" id="A0AAW0CF46"/>
<gene>
    <name evidence="2" type="ORF">R3P38DRAFT_2770901</name>
</gene>
<dbReference type="EMBL" id="JAWWNJ010000018">
    <property type="protein sequence ID" value="KAK7036829.1"/>
    <property type="molecule type" value="Genomic_DNA"/>
</dbReference>
<organism evidence="2 3">
    <name type="scientific">Favolaschia claudopus</name>
    <dbReference type="NCBI Taxonomy" id="2862362"/>
    <lineage>
        <taxon>Eukaryota</taxon>
        <taxon>Fungi</taxon>
        <taxon>Dikarya</taxon>
        <taxon>Basidiomycota</taxon>
        <taxon>Agaricomycotina</taxon>
        <taxon>Agaricomycetes</taxon>
        <taxon>Agaricomycetidae</taxon>
        <taxon>Agaricales</taxon>
        <taxon>Marasmiineae</taxon>
        <taxon>Mycenaceae</taxon>
        <taxon>Favolaschia</taxon>
    </lineage>
</organism>
<evidence type="ECO:0000256" key="1">
    <source>
        <dbReference type="SAM" id="MobiDB-lite"/>
    </source>
</evidence>